<feature type="transmembrane region" description="Helical" evidence="1">
    <location>
        <begin position="66"/>
        <end position="87"/>
    </location>
</feature>
<feature type="transmembrane region" description="Helical" evidence="1">
    <location>
        <begin position="212"/>
        <end position="234"/>
    </location>
</feature>
<dbReference type="Proteomes" id="UP000035548">
    <property type="component" value="Chromosome"/>
</dbReference>
<dbReference type="PATRIC" id="fig|1072256.5.peg.81"/>
<proteinExistence type="predicted"/>
<keyword evidence="2" id="KW-0645">Protease</keyword>
<protein>
    <submittedName>
        <fullName evidence="2">Protease prsW family</fullName>
    </submittedName>
</protein>
<organism evidence="2 3">
    <name type="scientific">Corynebacterium uterequi</name>
    <dbReference type="NCBI Taxonomy" id="1072256"/>
    <lineage>
        <taxon>Bacteria</taxon>
        <taxon>Bacillati</taxon>
        <taxon>Actinomycetota</taxon>
        <taxon>Actinomycetes</taxon>
        <taxon>Mycobacteriales</taxon>
        <taxon>Corynebacteriaceae</taxon>
        <taxon>Corynebacterium</taxon>
    </lineage>
</organism>
<keyword evidence="3" id="KW-1185">Reference proteome</keyword>
<name>A0A0G3HDW8_9CORY</name>
<dbReference type="PANTHER" id="PTHR36844">
    <property type="entry name" value="PROTEASE PRSW"/>
    <property type="match status" value="1"/>
</dbReference>
<reference evidence="3" key="2">
    <citation type="submission" date="2015-05" db="EMBL/GenBank/DDBJ databases">
        <title>Complete genome sequence of Corynebacterium uterequi DSM 45634, isolated from the uterus of a maiden mare.</title>
        <authorList>
            <person name="Ruckert C."/>
            <person name="Albersmeier A."/>
            <person name="Winkler A."/>
            <person name="Tauch A."/>
        </authorList>
    </citation>
    <scope>NUCLEOTIDE SEQUENCE [LARGE SCALE GENOMIC DNA]</scope>
    <source>
        <strain evidence="3">DSM 45634</strain>
    </source>
</reference>
<keyword evidence="1" id="KW-0472">Membrane</keyword>
<feature type="transmembrane region" description="Helical" evidence="1">
    <location>
        <begin position="35"/>
        <end position="54"/>
    </location>
</feature>
<accession>A0A0G3HDW8</accession>
<keyword evidence="1" id="KW-0812">Transmembrane</keyword>
<dbReference type="OrthoDB" id="9785431at2"/>
<dbReference type="STRING" id="1072256.CUTER_00420"/>
<keyword evidence="1" id="KW-1133">Transmembrane helix</keyword>
<dbReference type="KEGG" id="cut:CUTER_00420"/>
<dbReference type="GO" id="GO:0008233">
    <property type="term" value="F:peptidase activity"/>
    <property type="evidence" value="ECO:0007669"/>
    <property type="project" value="UniProtKB-KW"/>
</dbReference>
<dbReference type="Pfam" id="PF13367">
    <property type="entry name" value="PrsW-protease"/>
    <property type="match status" value="1"/>
</dbReference>
<sequence>MKLFARILLGISTAVGVLMMLLNIGVNIVLSPMGFVVGLVCGLLYSLIIIFALTRTPLWPRMKRGSAWYFVISAFAWGGGTGMMIMLPTATAWNDMVRIFGWDNAAAAFSGAYPEEPAKAFGVLMILLAFRQLNRPWHGMLAGMLVGLGFETVENFGYGAMFGILDANSDLHGALAGWGLRLVVGPALHIVFTGVVGWGIGQALYRADKSLGWRLGQVFGWLAFSVMNHFLWNYGTEDMVLAIVTMIIAAVLHYPVFIWLFITAWRQARADHGYAYTDRPLVALPA</sequence>
<gene>
    <name evidence="2" type="ORF">CUTER_00420</name>
</gene>
<dbReference type="RefSeq" id="WP_047258764.1">
    <property type="nucleotide sequence ID" value="NZ_CP011546.1"/>
</dbReference>
<evidence type="ECO:0000256" key="1">
    <source>
        <dbReference type="SAM" id="Phobius"/>
    </source>
</evidence>
<feature type="transmembrane region" description="Helical" evidence="1">
    <location>
        <begin position="7"/>
        <end position="29"/>
    </location>
</feature>
<evidence type="ECO:0000313" key="3">
    <source>
        <dbReference type="Proteomes" id="UP000035548"/>
    </source>
</evidence>
<dbReference type="AlphaFoldDB" id="A0A0G3HDW8"/>
<dbReference type="InterPro" id="IPR026898">
    <property type="entry name" value="PrsW"/>
</dbReference>
<reference evidence="2 3" key="1">
    <citation type="journal article" date="2015" name="Genome Announc.">
        <title>Virulence Factor Genes Detected in the Complete Genome Sequence of Corynebacterium uterequi DSM 45634, Isolated from the Uterus of a Maiden Mare.</title>
        <authorList>
            <person name="Ruckert C."/>
            <person name="Kriete M."/>
            <person name="Jaenicke S."/>
            <person name="Winkler A."/>
            <person name="Tauch A."/>
        </authorList>
    </citation>
    <scope>NUCLEOTIDE SEQUENCE [LARGE SCALE GENOMIC DNA]</scope>
    <source>
        <strain evidence="2 3">DSM 45634</strain>
    </source>
</reference>
<feature type="transmembrane region" description="Helical" evidence="1">
    <location>
        <begin position="178"/>
        <end position="200"/>
    </location>
</feature>
<keyword evidence="2" id="KW-0378">Hydrolase</keyword>
<dbReference type="GO" id="GO:0006508">
    <property type="term" value="P:proteolysis"/>
    <property type="evidence" value="ECO:0007669"/>
    <property type="project" value="UniProtKB-KW"/>
</dbReference>
<dbReference type="PANTHER" id="PTHR36844:SF1">
    <property type="entry name" value="PROTEASE PRSW"/>
    <property type="match status" value="1"/>
</dbReference>
<evidence type="ECO:0000313" key="2">
    <source>
        <dbReference type="EMBL" id="AKK10113.1"/>
    </source>
</evidence>
<dbReference type="EMBL" id="CP011546">
    <property type="protein sequence ID" value="AKK10113.1"/>
    <property type="molecule type" value="Genomic_DNA"/>
</dbReference>
<feature type="transmembrane region" description="Helical" evidence="1">
    <location>
        <begin position="240"/>
        <end position="262"/>
    </location>
</feature>